<dbReference type="SUPFAM" id="SSF103190">
    <property type="entry name" value="Sensory domain-like"/>
    <property type="match status" value="1"/>
</dbReference>
<keyword evidence="13" id="KW-0472">Membrane</keyword>
<keyword evidence="12" id="KW-0902">Two-component regulatory system</keyword>
<keyword evidence="18" id="KW-1185">Reference proteome</keyword>
<keyword evidence="10" id="KW-0067">ATP-binding</keyword>
<sequence>MSSVLNLPLRSRLILLAVAAALITGAVTSAAAYFLVRGSEFAAADQRLGAAARLHSAKLRATLDLIRADAASIAAMPAVPGIIRSSTSADGTDAQERSDFALWQRRLETIFAAILSTRPAYTQLRYIGIADNWKELVRVNQGAEGPTAVRGDALQSKAAEPYLQHPDFLAAGRTLFSQVTYNREQGRRDGPPTLRFVQPVFDAQGQLFGVVVINADFAELLRSAGFDPTEGNRVHVLTDSGDHMSFRAEAAPATLQFHEDAGWAPSPFAAAVASGAGRTELARVAGSAVRSASIVASRAEAPLTLNLLVETPLTAIHAAARAALLRTAVVSAVLVLLVWVVAQNVAARLPIARLAAALRDAGSAVGFDLTSLPDDETREVALAFSRMSNDLLCQTLRAGAVFESVPDGVVTIDADGRIESANPAMTQLFGYSEAELIGAPVGMLMPDAIAARHPGFVDGATELSGRQVMAANRDIRGRRKDGSLVPLEISVSRFHFGGANHFVGVLRDITERREAEAETAALVAALRRSNEELDKYAFVASHDLKAPLRVIDNVSSWLEEDLEPVLTDDTRDSLAMLRNRVRRMERLLDDLLIHSRIGRTEERAVRISGTELAETLRDLVDLPPAMELEISPQFSGIEIPNMPITTILLNLVNNAIKHHDRPDGRIMLDVNETVGGYEFTVTDDGPGIPPRYHARIFEMFQTLRPRDEVDGSGLGLAIVRKHAEVAGGRIEVASDGGRGTRFTLFWPHDPAPALPTGRAA</sequence>
<feature type="domain" description="PAS" evidence="15">
    <location>
        <begin position="401"/>
        <end position="447"/>
    </location>
</feature>
<evidence type="ECO:0000313" key="17">
    <source>
        <dbReference type="EMBL" id="GGM09300.1"/>
    </source>
</evidence>
<dbReference type="GO" id="GO:0007234">
    <property type="term" value="P:osmosensory signaling via phosphorelay pathway"/>
    <property type="evidence" value="ECO:0007669"/>
    <property type="project" value="TreeGrafter"/>
</dbReference>
<dbReference type="PROSITE" id="PS50113">
    <property type="entry name" value="PAC"/>
    <property type="match status" value="1"/>
</dbReference>
<dbReference type="InterPro" id="IPR001610">
    <property type="entry name" value="PAC"/>
</dbReference>
<dbReference type="Gene3D" id="3.30.450.20">
    <property type="entry name" value="PAS domain"/>
    <property type="match status" value="2"/>
</dbReference>
<keyword evidence="11" id="KW-1133">Transmembrane helix</keyword>
<evidence type="ECO:0000256" key="4">
    <source>
        <dbReference type="ARBA" id="ARBA00022475"/>
    </source>
</evidence>
<dbReference type="CDD" id="cd00082">
    <property type="entry name" value="HisKA"/>
    <property type="match status" value="1"/>
</dbReference>
<evidence type="ECO:0000259" key="14">
    <source>
        <dbReference type="PROSITE" id="PS50109"/>
    </source>
</evidence>
<dbReference type="PANTHER" id="PTHR42878:SF15">
    <property type="entry name" value="BACTERIOPHYTOCHROME"/>
    <property type="match status" value="1"/>
</dbReference>
<dbReference type="SUPFAM" id="SSF47384">
    <property type="entry name" value="Homodimeric domain of signal transducing histidine kinase"/>
    <property type="match status" value="1"/>
</dbReference>
<evidence type="ECO:0000256" key="5">
    <source>
        <dbReference type="ARBA" id="ARBA00022553"/>
    </source>
</evidence>
<feature type="domain" description="PAC" evidence="16">
    <location>
        <begin position="471"/>
        <end position="521"/>
    </location>
</feature>
<gene>
    <name evidence="17" type="ORF">GCM10011534_34160</name>
</gene>
<dbReference type="InterPro" id="IPR035965">
    <property type="entry name" value="PAS-like_dom_sf"/>
</dbReference>
<dbReference type="EMBL" id="BMLF01000002">
    <property type="protein sequence ID" value="GGM09300.1"/>
    <property type="molecule type" value="Genomic_DNA"/>
</dbReference>
<protein>
    <recommendedName>
        <fullName evidence="3">histidine kinase</fullName>
        <ecNumber evidence="3">2.7.13.3</ecNumber>
    </recommendedName>
</protein>
<dbReference type="SMART" id="SM00086">
    <property type="entry name" value="PAC"/>
    <property type="match status" value="1"/>
</dbReference>
<evidence type="ECO:0000256" key="6">
    <source>
        <dbReference type="ARBA" id="ARBA00022679"/>
    </source>
</evidence>
<dbReference type="CDD" id="cd00130">
    <property type="entry name" value="PAS"/>
    <property type="match status" value="1"/>
</dbReference>
<evidence type="ECO:0000256" key="2">
    <source>
        <dbReference type="ARBA" id="ARBA00004651"/>
    </source>
</evidence>
<evidence type="ECO:0000256" key="12">
    <source>
        <dbReference type="ARBA" id="ARBA00023012"/>
    </source>
</evidence>
<dbReference type="InterPro" id="IPR003594">
    <property type="entry name" value="HATPase_dom"/>
</dbReference>
<dbReference type="SMART" id="SM00091">
    <property type="entry name" value="PAS"/>
    <property type="match status" value="1"/>
</dbReference>
<name>A0A917T4B2_9RHOB</name>
<evidence type="ECO:0000256" key="3">
    <source>
        <dbReference type="ARBA" id="ARBA00012438"/>
    </source>
</evidence>
<dbReference type="SMART" id="SM00387">
    <property type="entry name" value="HATPase_c"/>
    <property type="match status" value="1"/>
</dbReference>
<dbReference type="InterPro" id="IPR005467">
    <property type="entry name" value="His_kinase_dom"/>
</dbReference>
<dbReference type="InterPro" id="IPR003661">
    <property type="entry name" value="HisK_dim/P_dom"/>
</dbReference>
<dbReference type="EC" id="2.7.13.3" evidence="3"/>
<organism evidence="17 18">
    <name type="scientific">Pseudooceanicola nanhaiensis</name>
    <dbReference type="NCBI Taxonomy" id="375761"/>
    <lineage>
        <taxon>Bacteria</taxon>
        <taxon>Pseudomonadati</taxon>
        <taxon>Pseudomonadota</taxon>
        <taxon>Alphaproteobacteria</taxon>
        <taxon>Rhodobacterales</taxon>
        <taxon>Paracoccaceae</taxon>
        <taxon>Pseudooceanicola</taxon>
    </lineage>
</organism>
<dbReference type="Pfam" id="PF13426">
    <property type="entry name" value="PAS_9"/>
    <property type="match status" value="1"/>
</dbReference>
<accession>A0A917T4B2</accession>
<dbReference type="GO" id="GO:0000156">
    <property type="term" value="F:phosphorelay response regulator activity"/>
    <property type="evidence" value="ECO:0007669"/>
    <property type="project" value="TreeGrafter"/>
</dbReference>
<dbReference type="InterPro" id="IPR036097">
    <property type="entry name" value="HisK_dim/P_sf"/>
</dbReference>
<dbReference type="InterPro" id="IPR029151">
    <property type="entry name" value="Sensor-like_sf"/>
</dbReference>
<dbReference type="GO" id="GO:0030295">
    <property type="term" value="F:protein kinase activator activity"/>
    <property type="evidence" value="ECO:0007669"/>
    <property type="project" value="TreeGrafter"/>
</dbReference>
<dbReference type="GO" id="GO:0005524">
    <property type="term" value="F:ATP binding"/>
    <property type="evidence" value="ECO:0007669"/>
    <property type="project" value="UniProtKB-KW"/>
</dbReference>
<dbReference type="GO" id="GO:0005886">
    <property type="term" value="C:plasma membrane"/>
    <property type="evidence" value="ECO:0007669"/>
    <property type="project" value="UniProtKB-SubCell"/>
</dbReference>
<keyword evidence="4" id="KW-1003">Cell membrane</keyword>
<dbReference type="Proteomes" id="UP000649829">
    <property type="component" value="Unassembled WGS sequence"/>
</dbReference>
<dbReference type="Pfam" id="PF21623">
    <property type="entry name" value="HK_sensor_dom_bact"/>
    <property type="match status" value="1"/>
</dbReference>
<reference evidence="17" key="2">
    <citation type="submission" date="2020-09" db="EMBL/GenBank/DDBJ databases">
        <authorList>
            <person name="Sun Q."/>
            <person name="Zhou Y."/>
        </authorList>
    </citation>
    <scope>NUCLEOTIDE SEQUENCE</scope>
    <source>
        <strain evidence="17">CGMCC 1.6293</strain>
    </source>
</reference>
<dbReference type="InterPro" id="IPR000014">
    <property type="entry name" value="PAS"/>
</dbReference>
<dbReference type="CDD" id="cd00075">
    <property type="entry name" value="HATPase"/>
    <property type="match status" value="1"/>
</dbReference>
<dbReference type="InterPro" id="IPR000700">
    <property type="entry name" value="PAS-assoc_C"/>
</dbReference>
<dbReference type="GO" id="GO:0000155">
    <property type="term" value="F:phosphorelay sensor kinase activity"/>
    <property type="evidence" value="ECO:0007669"/>
    <property type="project" value="InterPro"/>
</dbReference>
<dbReference type="PROSITE" id="PS50109">
    <property type="entry name" value="HIS_KIN"/>
    <property type="match status" value="1"/>
</dbReference>
<evidence type="ECO:0000256" key="8">
    <source>
        <dbReference type="ARBA" id="ARBA00022741"/>
    </source>
</evidence>
<dbReference type="InterPro" id="IPR036890">
    <property type="entry name" value="HATPase_C_sf"/>
</dbReference>
<comment type="catalytic activity">
    <reaction evidence="1">
        <text>ATP + protein L-histidine = ADP + protein N-phospho-L-histidine.</text>
        <dbReference type="EC" id="2.7.13.3"/>
    </reaction>
</comment>
<dbReference type="Pfam" id="PF00512">
    <property type="entry name" value="HisKA"/>
    <property type="match status" value="1"/>
</dbReference>
<keyword evidence="5" id="KW-0597">Phosphoprotein</keyword>
<evidence type="ECO:0000259" key="16">
    <source>
        <dbReference type="PROSITE" id="PS50113"/>
    </source>
</evidence>
<evidence type="ECO:0000256" key="13">
    <source>
        <dbReference type="ARBA" id="ARBA00023136"/>
    </source>
</evidence>
<feature type="domain" description="Histidine kinase" evidence="14">
    <location>
        <begin position="539"/>
        <end position="750"/>
    </location>
</feature>
<evidence type="ECO:0000256" key="10">
    <source>
        <dbReference type="ARBA" id="ARBA00022840"/>
    </source>
</evidence>
<dbReference type="PROSITE" id="PS50112">
    <property type="entry name" value="PAS"/>
    <property type="match status" value="1"/>
</dbReference>
<evidence type="ECO:0000256" key="7">
    <source>
        <dbReference type="ARBA" id="ARBA00022692"/>
    </source>
</evidence>
<evidence type="ECO:0000259" key="15">
    <source>
        <dbReference type="PROSITE" id="PS50112"/>
    </source>
</evidence>
<reference evidence="17" key="1">
    <citation type="journal article" date="2014" name="Int. J. Syst. Evol. Microbiol.">
        <title>Complete genome sequence of Corynebacterium casei LMG S-19264T (=DSM 44701T), isolated from a smear-ripened cheese.</title>
        <authorList>
            <consortium name="US DOE Joint Genome Institute (JGI-PGF)"/>
            <person name="Walter F."/>
            <person name="Albersmeier A."/>
            <person name="Kalinowski J."/>
            <person name="Ruckert C."/>
        </authorList>
    </citation>
    <scope>NUCLEOTIDE SEQUENCE</scope>
    <source>
        <strain evidence="17">CGMCC 1.6293</strain>
    </source>
</reference>
<dbReference type="Pfam" id="PF02518">
    <property type="entry name" value="HATPase_c"/>
    <property type="match status" value="1"/>
</dbReference>
<evidence type="ECO:0000256" key="11">
    <source>
        <dbReference type="ARBA" id="ARBA00022989"/>
    </source>
</evidence>
<keyword evidence="6" id="KW-0808">Transferase</keyword>
<dbReference type="AlphaFoldDB" id="A0A917T4B2"/>
<evidence type="ECO:0000256" key="9">
    <source>
        <dbReference type="ARBA" id="ARBA00022777"/>
    </source>
</evidence>
<proteinExistence type="predicted"/>
<dbReference type="Gene3D" id="1.10.287.130">
    <property type="match status" value="1"/>
</dbReference>
<keyword evidence="9" id="KW-0418">Kinase</keyword>
<evidence type="ECO:0000256" key="1">
    <source>
        <dbReference type="ARBA" id="ARBA00000085"/>
    </source>
</evidence>
<dbReference type="SUPFAM" id="SSF55874">
    <property type="entry name" value="ATPase domain of HSP90 chaperone/DNA topoisomerase II/histidine kinase"/>
    <property type="match status" value="1"/>
</dbReference>
<dbReference type="Gene3D" id="3.30.565.10">
    <property type="entry name" value="Histidine kinase-like ATPase, C-terminal domain"/>
    <property type="match status" value="1"/>
</dbReference>
<dbReference type="PRINTS" id="PR00344">
    <property type="entry name" value="BCTRLSENSOR"/>
</dbReference>
<dbReference type="PANTHER" id="PTHR42878">
    <property type="entry name" value="TWO-COMPONENT HISTIDINE KINASE"/>
    <property type="match status" value="1"/>
</dbReference>
<dbReference type="NCBIfam" id="TIGR00229">
    <property type="entry name" value="sensory_box"/>
    <property type="match status" value="1"/>
</dbReference>
<dbReference type="InterPro" id="IPR004358">
    <property type="entry name" value="Sig_transdc_His_kin-like_C"/>
</dbReference>
<dbReference type="SMART" id="SM00388">
    <property type="entry name" value="HisKA"/>
    <property type="match status" value="1"/>
</dbReference>
<comment type="caution">
    <text evidence="17">The sequence shown here is derived from an EMBL/GenBank/DDBJ whole genome shotgun (WGS) entry which is preliminary data.</text>
</comment>
<keyword evidence="7" id="KW-0812">Transmembrane</keyword>
<evidence type="ECO:0000313" key="18">
    <source>
        <dbReference type="Proteomes" id="UP000649829"/>
    </source>
</evidence>
<keyword evidence="8" id="KW-0547">Nucleotide-binding</keyword>
<dbReference type="SUPFAM" id="SSF55785">
    <property type="entry name" value="PYP-like sensor domain (PAS domain)"/>
    <property type="match status" value="1"/>
</dbReference>
<dbReference type="RefSeq" id="WP_051630585.1">
    <property type="nucleotide sequence ID" value="NZ_BMLF01000002.1"/>
</dbReference>
<comment type="subcellular location">
    <subcellularLocation>
        <location evidence="2">Cell membrane</location>
        <topology evidence="2">Multi-pass membrane protein</topology>
    </subcellularLocation>
</comment>
<dbReference type="InterPro" id="IPR048760">
    <property type="entry name" value="VP0354-like_sensor_dom"/>
</dbReference>
<dbReference type="InterPro" id="IPR050351">
    <property type="entry name" value="BphY/WalK/GraS-like"/>
</dbReference>